<keyword evidence="2" id="KW-1133">Transmembrane helix</keyword>
<keyword evidence="5" id="KW-1185">Reference proteome</keyword>
<protein>
    <recommendedName>
        <fullName evidence="6">Transmembrane protein</fullName>
    </recommendedName>
</protein>
<evidence type="ECO:0000256" key="3">
    <source>
        <dbReference type="SAM" id="SignalP"/>
    </source>
</evidence>
<evidence type="ECO:0000313" key="5">
    <source>
        <dbReference type="Proteomes" id="UP001218188"/>
    </source>
</evidence>
<feature type="chain" id="PRO_5041967633" description="Transmembrane protein" evidence="3">
    <location>
        <begin position="21"/>
        <end position="214"/>
    </location>
</feature>
<organism evidence="4 5">
    <name type="scientific">Mycena alexandri</name>
    <dbReference type="NCBI Taxonomy" id="1745969"/>
    <lineage>
        <taxon>Eukaryota</taxon>
        <taxon>Fungi</taxon>
        <taxon>Dikarya</taxon>
        <taxon>Basidiomycota</taxon>
        <taxon>Agaricomycotina</taxon>
        <taxon>Agaricomycetes</taxon>
        <taxon>Agaricomycetidae</taxon>
        <taxon>Agaricales</taxon>
        <taxon>Marasmiineae</taxon>
        <taxon>Mycenaceae</taxon>
        <taxon>Mycena</taxon>
    </lineage>
</organism>
<feature type="compositionally biased region" description="Basic and acidic residues" evidence="1">
    <location>
        <begin position="158"/>
        <end position="168"/>
    </location>
</feature>
<dbReference type="Proteomes" id="UP001218188">
    <property type="component" value="Unassembled WGS sequence"/>
</dbReference>
<sequence length="214" mass="22612">MRLPSFLVCAVLCVLQVVYSQSDVLSPHSVSFVPAPSATPALPTETDVTPHSVSFVPNPAGTAALATETDVTPHPVTFVPAPESTAVTASSTHTNKGKIAGAVVGGVAAIVASIGAFILLRMRAKQSKRHWRNRAGTWQDPEGKPSGGQVYAGQPLDRPFDAYSRDSKISAGSPTTPTAAPLFIREPRIGNPFSSSRRRDDSMEMSPTSEATRF</sequence>
<evidence type="ECO:0008006" key="6">
    <source>
        <dbReference type="Google" id="ProtNLM"/>
    </source>
</evidence>
<keyword evidence="3" id="KW-0732">Signal</keyword>
<name>A0AAD6TF55_9AGAR</name>
<keyword evidence="2" id="KW-0812">Transmembrane</keyword>
<feature type="compositionally biased region" description="Polar residues" evidence="1">
    <location>
        <begin position="205"/>
        <end position="214"/>
    </location>
</feature>
<dbReference type="EMBL" id="JARJCM010000004">
    <property type="protein sequence ID" value="KAJ7045451.1"/>
    <property type="molecule type" value="Genomic_DNA"/>
</dbReference>
<reference evidence="4" key="1">
    <citation type="submission" date="2023-03" db="EMBL/GenBank/DDBJ databases">
        <title>Massive genome expansion in bonnet fungi (Mycena s.s.) driven by repeated elements and novel gene families across ecological guilds.</title>
        <authorList>
            <consortium name="Lawrence Berkeley National Laboratory"/>
            <person name="Harder C.B."/>
            <person name="Miyauchi S."/>
            <person name="Viragh M."/>
            <person name="Kuo A."/>
            <person name="Thoen E."/>
            <person name="Andreopoulos B."/>
            <person name="Lu D."/>
            <person name="Skrede I."/>
            <person name="Drula E."/>
            <person name="Henrissat B."/>
            <person name="Morin E."/>
            <person name="Kohler A."/>
            <person name="Barry K."/>
            <person name="LaButti K."/>
            <person name="Morin E."/>
            <person name="Salamov A."/>
            <person name="Lipzen A."/>
            <person name="Mereny Z."/>
            <person name="Hegedus B."/>
            <person name="Baldrian P."/>
            <person name="Stursova M."/>
            <person name="Weitz H."/>
            <person name="Taylor A."/>
            <person name="Grigoriev I.V."/>
            <person name="Nagy L.G."/>
            <person name="Martin F."/>
            <person name="Kauserud H."/>
        </authorList>
    </citation>
    <scope>NUCLEOTIDE SEQUENCE</scope>
    <source>
        <strain evidence="4">CBHHK200</strain>
    </source>
</reference>
<feature type="signal peptide" evidence="3">
    <location>
        <begin position="1"/>
        <end position="20"/>
    </location>
</feature>
<feature type="transmembrane region" description="Helical" evidence="2">
    <location>
        <begin position="99"/>
        <end position="120"/>
    </location>
</feature>
<comment type="caution">
    <text evidence="4">The sequence shown here is derived from an EMBL/GenBank/DDBJ whole genome shotgun (WGS) entry which is preliminary data.</text>
</comment>
<evidence type="ECO:0000256" key="2">
    <source>
        <dbReference type="SAM" id="Phobius"/>
    </source>
</evidence>
<accession>A0AAD6TF55</accession>
<proteinExistence type="predicted"/>
<keyword evidence="2" id="KW-0472">Membrane</keyword>
<feature type="region of interest" description="Disordered" evidence="1">
    <location>
        <begin position="131"/>
        <end position="214"/>
    </location>
</feature>
<evidence type="ECO:0000256" key="1">
    <source>
        <dbReference type="SAM" id="MobiDB-lite"/>
    </source>
</evidence>
<evidence type="ECO:0000313" key="4">
    <source>
        <dbReference type="EMBL" id="KAJ7045451.1"/>
    </source>
</evidence>
<gene>
    <name evidence="4" type="ORF">C8F04DRAFT_1064818</name>
</gene>
<dbReference type="AlphaFoldDB" id="A0AAD6TF55"/>